<name>A0A445MR74_9BACT</name>
<dbReference type="EMBL" id="OJIN01000015">
    <property type="protein sequence ID" value="SPD71946.1"/>
    <property type="molecule type" value="Genomic_DNA"/>
</dbReference>
<dbReference type="AlphaFoldDB" id="A0A445MR74"/>
<sequence>MRFSKGVEVKGFLCENNGVRPTHLLAFLISTMTLSKYHILELERGIRSYAFPCACYDFKKNCPLDMQDMKEVEEFISSDLRSGDAALVKNGLSNVLYWGFAQIGYRDNRVRTFRETVSKEKLNRAINLFKPHRTFVWVPPICCGRIIVFLTGMS</sequence>
<organism evidence="1">
    <name type="scientific">uncultured Desulfobacterium sp</name>
    <dbReference type="NCBI Taxonomy" id="201089"/>
    <lineage>
        <taxon>Bacteria</taxon>
        <taxon>Pseudomonadati</taxon>
        <taxon>Thermodesulfobacteriota</taxon>
        <taxon>Desulfobacteria</taxon>
        <taxon>Desulfobacterales</taxon>
        <taxon>Desulfobacteriaceae</taxon>
        <taxon>Desulfobacterium</taxon>
        <taxon>environmental samples</taxon>
    </lineage>
</organism>
<reference evidence="1" key="1">
    <citation type="submission" date="2018-01" db="EMBL/GenBank/DDBJ databases">
        <authorList>
            <person name="Regsiter A."/>
            <person name="William W."/>
        </authorList>
    </citation>
    <scope>NUCLEOTIDE SEQUENCE</scope>
    <source>
        <strain evidence="1">TRIP AH-1</strain>
    </source>
</reference>
<proteinExistence type="predicted"/>
<protein>
    <submittedName>
        <fullName evidence="1">Uncharacterized protein</fullName>
    </submittedName>
</protein>
<accession>A0A445MR74</accession>
<gene>
    <name evidence="1" type="ORF">PITCH_A1110001</name>
</gene>
<evidence type="ECO:0000313" key="1">
    <source>
        <dbReference type="EMBL" id="SPD71946.1"/>
    </source>
</evidence>